<dbReference type="EMBL" id="CM056742">
    <property type="protein sequence ID" value="KAJ8680630.1"/>
    <property type="molecule type" value="Genomic_DNA"/>
</dbReference>
<evidence type="ECO:0000313" key="2">
    <source>
        <dbReference type="Proteomes" id="UP001239111"/>
    </source>
</evidence>
<comment type="caution">
    <text evidence="1">The sequence shown here is derived from an EMBL/GenBank/DDBJ whole genome shotgun (WGS) entry which is preliminary data.</text>
</comment>
<proteinExistence type="predicted"/>
<gene>
    <name evidence="1" type="ORF">QAD02_016417</name>
</gene>
<keyword evidence="2" id="KW-1185">Reference proteome</keyword>
<dbReference type="Proteomes" id="UP001239111">
    <property type="component" value="Chromosome 2"/>
</dbReference>
<reference evidence="1" key="1">
    <citation type="submission" date="2023-04" db="EMBL/GenBank/DDBJ databases">
        <title>A chromosome-level genome assembly of the parasitoid wasp Eretmocerus hayati.</title>
        <authorList>
            <person name="Zhong Y."/>
            <person name="Liu S."/>
            <person name="Liu Y."/>
        </authorList>
    </citation>
    <scope>NUCLEOTIDE SEQUENCE</scope>
    <source>
        <strain evidence="1">ZJU_SS_LIU_2023</strain>
    </source>
</reference>
<evidence type="ECO:0000313" key="1">
    <source>
        <dbReference type="EMBL" id="KAJ8680630.1"/>
    </source>
</evidence>
<accession>A0ACC2PB43</accession>
<name>A0ACC2PB43_9HYME</name>
<sequence length="406" mass="45635">MMGIKFSIWSYLAVCIFSLVLQVSSLQCKGEQNQDVDWFVLYKIPKISNSKHPLIKEGVAYMYMDSKSYPKGWTLSNKDISSDDSIPGYTLAPFYDDKNAQNLLWLLYNDQPPNEIAKLTNGHTKGALIVNEAQGFWLVHSVPNFPPEPKTGEEPSKSKTNKTEDSMTLSNKDVPRGRYAYPDTGRHNGQSFLCISTNEGNFNEIGQQLKYNQIIVYRRNLPSGLSDKFSNLAEAAKQVRIKKPPYNSQVSISSLNGMEFTSFSKSSKWGKDLYDDFVAPQLKSDLYAETWLNGRGRLPSDCHQSKVMNVKSISLSAADVDFNSSHDHSKWAVSTDGKKKGTWVCVGDINRASTQFERGGGTVCFNLPEVWKSYRDSVQDVEPCPKPKGILNSVKRVYHRITSVFG</sequence>
<organism evidence="1 2">
    <name type="scientific">Eretmocerus hayati</name>
    <dbReference type="NCBI Taxonomy" id="131215"/>
    <lineage>
        <taxon>Eukaryota</taxon>
        <taxon>Metazoa</taxon>
        <taxon>Ecdysozoa</taxon>
        <taxon>Arthropoda</taxon>
        <taxon>Hexapoda</taxon>
        <taxon>Insecta</taxon>
        <taxon>Pterygota</taxon>
        <taxon>Neoptera</taxon>
        <taxon>Endopterygota</taxon>
        <taxon>Hymenoptera</taxon>
        <taxon>Apocrita</taxon>
        <taxon>Proctotrupomorpha</taxon>
        <taxon>Chalcidoidea</taxon>
        <taxon>Aphelinidae</taxon>
        <taxon>Aphelininae</taxon>
        <taxon>Eretmocerus</taxon>
    </lineage>
</organism>
<protein>
    <submittedName>
        <fullName evidence="1">Uncharacterized protein</fullName>
    </submittedName>
</protein>